<evidence type="ECO:0000313" key="2">
    <source>
        <dbReference type="EMBL" id="AHD03147.1"/>
    </source>
</evidence>
<dbReference type="EMBL" id="CP006773">
    <property type="protein sequence ID" value="AHD03147.1"/>
    <property type="molecule type" value="Genomic_DNA"/>
</dbReference>
<feature type="region of interest" description="Disordered" evidence="1">
    <location>
        <begin position="1"/>
        <end position="27"/>
    </location>
</feature>
<reference evidence="2 3" key="1">
    <citation type="submission" date="2013-09" db="EMBL/GenBank/DDBJ databases">
        <authorList>
            <consortium name="DOE Joint Genome Institute"/>
            <person name="Klenk H.-P."/>
            <person name="Huntemann M."/>
            <person name="Han J."/>
            <person name="Chen A."/>
            <person name="Kyrpides N."/>
            <person name="Mavromatis K."/>
            <person name="Markowitz V."/>
            <person name="Palaniappan K."/>
            <person name="Ivanova N."/>
            <person name="Schaumberg A."/>
            <person name="Pati A."/>
            <person name="Liolios K."/>
            <person name="Nordberg H.P."/>
            <person name="Cantor M.N."/>
            <person name="Hua S.X."/>
            <person name="Woyke T."/>
        </authorList>
    </citation>
    <scope>NUCLEOTIDE SEQUENCE [LARGE SCALE GENOMIC DNA]</scope>
    <source>
        <strain evidence="2 3">DSM 14336</strain>
    </source>
</reference>
<dbReference type="HOGENOM" id="CLU_3081344_0_0_5"/>
<evidence type="ECO:0000256" key="1">
    <source>
        <dbReference type="SAM" id="MobiDB-lite"/>
    </source>
</evidence>
<dbReference type="Proteomes" id="UP000018780">
    <property type="component" value="Chromosome"/>
</dbReference>
<gene>
    <name evidence="2" type="ORF">METH_14590</name>
</gene>
<protein>
    <submittedName>
        <fullName evidence="2">Uncharacterized protein</fullName>
    </submittedName>
</protein>
<dbReference type="AlphaFoldDB" id="V9W1V0"/>
<organism evidence="2 3">
    <name type="scientific">Leisingera methylohalidivorans DSM 14336</name>
    <dbReference type="NCBI Taxonomy" id="999552"/>
    <lineage>
        <taxon>Bacteria</taxon>
        <taxon>Pseudomonadati</taxon>
        <taxon>Pseudomonadota</taxon>
        <taxon>Alphaproteobacteria</taxon>
        <taxon>Rhodobacterales</taxon>
        <taxon>Roseobacteraceae</taxon>
        <taxon>Leisingera</taxon>
    </lineage>
</organism>
<proteinExistence type="predicted"/>
<feature type="compositionally biased region" description="Low complexity" evidence="1">
    <location>
        <begin position="8"/>
        <end position="21"/>
    </location>
</feature>
<sequence>MPGFPGRLTGLNAGQLGNAGAHGRRAERVNRRNGCRALAWDALTLRIGAQIP</sequence>
<evidence type="ECO:0000313" key="3">
    <source>
        <dbReference type="Proteomes" id="UP000018780"/>
    </source>
</evidence>
<name>V9W1V0_9RHOB</name>
<dbReference type="KEGG" id="lmd:METH_14590"/>
<keyword evidence="3" id="KW-1185">Reference proteome</keyword>
<accession>V9W1V0</accession>